<dbReference type="Gene3D" id="3.40.50.300">
    <property type="entry name" value="P-loop containing nucleotide triphosphate hydrolases"/>
    <property type="match status" value="1"/>
</dbReference>
<comment type="caution">
    <text evidence="1">The sequence shown here is derived from an EMBL/GenBank/DDBJ whole genome shotgun (WGS) entry which is preliminary data.</text>
</comment>
<reference evidence="1 2" key="1">
    <citation type="submission" date="2016-10" db="EMBL/GenBank/DDBJ databases">
        <authorList>
            <person name="Varghese N."/>
            <person name="Submissions S."/>
        </authorList>
    </citation>
    <scope>NUCLEOTIDE SEQUENCE [LARGE SCALE GENOMIC DNA]</scope>
    <source>
        <strain evidence="1 2">FF3</strain>
    </source>
</reference>
<dbReference type="PANTHER" id="PTHR36978:SF4">
    <property type="entry name" value="P-LOOP CONTAINING NUCLEOSIDE TRIPHOSPHATE HYDROLASE PROTEIN"/>
    <property type="match status" value="1"/>
</dbReference>
<evidence type="ECO:0000313" key="2">
    <source>
        <dbReference type="Proteomes" id="UP000182932"/>
    </source>
</evidence>
<keyword evidence="2" id="KW-1185">Reference proteome</keyword>
<sequence length="214" mass="23695">MSRLRVINLGLPKSGTTTLARALRKAGLHVADHRIKPVQTDDAALHGRFVGEMMYDGYFLRGDPLHGLDVFDGFAEINALRPPRSIWPQFDFGLLAAIRACHPGTRFLATWRRPEEIADSMLRWSNLGTERLPAADIPGLPAGYGVTTRERETWIAGHYAALDRYFAGCDEFLRIDVADGAAPARIGAFLGRDLPWWGKTNVNPVRAAQEDDSA</sequence>
<evidence type="ECO:0000313" key="1">
    <source>
        <dbReference type="EMBL" id="SEJ78708.1"/>
    </source>
</evidence>
<dbReference type="RefSeq" id="WP_074837249.1">
    <property type="nucleotide sequence ID" value="NZ_CATLTK010000018.1"/>
</dbReference>
<evidence type="ECO:0008006" key="3">
    <source>
        <dbReference type="Google" id="ProtNLM"/>
    </source>
</evidence>
<gene>
    <name evidence="1" type="ORF">SAMN04487940_110136</name>
</gene>
<protein>
    <recommendedName>
        <fullName evidence="3">Sulfotransferase family protein</fullName>
    </recommendedName>
</protein>
<dbReference type="PANTHER" id="PTHR36978">
    <property type="entry name" value="P-LOOP CONTAINING NUCLEOTIDE TRIPHOSPHATE HYDROLASE"/>
    <property type="match status" value="1"/>
</dbReference>
<dbReference type="EMBL" id="FNYY01000010">
    <property type="protein sequence ID" value="SEJ78708.1"/>
    <property type="molecule type" value="Genomic_DNA"/>
</dbReference>
<name>A0A975ZP72_9RHOB</name>
<dbReference type="AlphaFoldDB" id="A0A975ZP72"/>
<dbReference type="GeneID" id="80819199"/>
<dbReference type="InterPro" id="IPR027417">
    <property type="entry name" value="P-loop_NTPase"/>
</dbReference>
<dbReference type="SUPFAM" id="SSF52540">
    <property type="entry name" value="P-loop containing nucleoside triphosphate hydrolases"/>
    <property type="match status" value="1"/>
</dbReference>
<organism evidence="1 2">
    <name type="scientific">Marinovum algicola</name>
    <dbReference type="NCBI Taxonomy" id="42444"/>
    <lineage>
        <taxon>Bacteria</taxon>
        <taxon>Pseudomonadati</taxon>
        <taxon>Pseudomonadota</taxon>
        <taxon>Alphaproteobacteria</taxon>
        <taxon>Rhodobacterales</taxon>
        <taxon>Roseobacteraceae</taxon>
        <taxon>Marinovum</taxon>
    </lineage>
</organism>
<dbReference type="Proteomes" id="UP000182932">
    <property type="component" value="Unassembled WGS sequence"/>
</dbReference>
<proteinExistence type="predicted"/>
<accession>A0A975ZP72</accession>